<evidence type="ECO:0000256" key="6">
    <source>
        <dbReference type="ARBA" id="ARBA00022692"/>
    </source>
</evidence>
<keyword evidence="3 16" id="KW-1003">Cell membrane</keyword>
<feature type="coiled-coil region" evidence="18">
    <location>
        <begin position="40"/>
        <end position="74"/>
    </location>
</feature>
<evidence type="ECO:0000313" key="19">
    <source>
        <dbReference type="EMBL" id="RZO77722.1"/>
    </source>
</evidence>
<dbReference type="EMBL" id="SHAG01000001">
    <property type="protein sequence ID" value="RZO77722.1"/>
    <property type="molecule type" value="Genomic_DNA"/>
</dbReference>
<keyword evidence="8 16" id="KW-1133">Transmembrane helix</keyword>
<dbReference type="GO" id="GO:0012505">
    <property type="term" value="C:endomembrane system"/>
    <property type="evidence" value="ECO:0007669"/>
    <property type="project" value="UniProtKB-SubCell"/>
</dbReference>
<keyword evidence="10 16" id="KW-0472">Membrane</keyword>
<dbReference type="NCBIfam" id="NF004411">
    <property type="entry name" value="PRK05759.1-2"/>
    <property type="match status" value="1"/>
</dbReference>
<comment type="function">
    <text evidence="13">Component of the F(0) channel, it forms part of the peripheral stalk, linking F(1) to F(0). The b'-subunit is a diverged and duplicated form of b found in plants and photosynthetic bacteria.</text>
</comment>
<dbReference type="Pfam" id="PF00430">
    <property type="entry name" value="ATP-synt_B"/>
    <property type="match status" value="1"/>
</dbReference>
<name>A0A520S5G9_9GAMM</name>
<evidence type="ECO:0000256" key="5">
    <source>
        <dbReference type="ARBA" id="ARBA00022547"/>
    </source>
</evidence>
<keyword evidence="2 16" id="KW-0813">Transport</keyword>
<dbReference type="InterPro" id="IPR005864">
    <property type="entry name" value="ATP_synth_F0_bsu_bac"/>
</dbReference>
<gene>
    <name evidence="16" type="primary">atpF</name>
    <name evidence="19" type="ORF">EVA68_00405</name>
</gene>
<keyword evidence="7 16" id="KW-0375">Hydrogen ion transport</keyword>
<dbReference type="Gene3D" id="1.20.5.620">
    <property type="entry name" value="F1F0 ATP synthase subunit B, membrane domain"/>
    <property type="match status" value="1"/>
</dbReference>
<evidence type="ECO:0000256" key="15">
    <source>
        <dbReference type="ARBA" id="ARBA00037847"/>
    </source>
</evidence>
<sequence>MNINLTMIGQMISFMVFVVFCMKFVWPPLTQAMRERRKAIAEGLEKAADAEKKLEKANEAADLESAEAKRHAAELISQAQSRASQIVEEAKGLASEEAERIRQGAQGDIDQEINRAREELREKVSELAIEGAEKILESSIDEKAHQNMLKELSAKL</sequence>
<dbReference type="GO" id="GO:0046961">
    <property type="term" value="F:proton-transporting ATPase activity, rotational mechanism"/>
    <property type="evidence" value="ECO:0007669"/>
    <property type="project" value="TreeGrafter"/>
</dbReference>
<feature type="transmembrane region" description="Helical" evidence="16">
    <location>
        <begin position="6"/>
        <end position="26"/>
    </location>
</feature>
<keyword evidence="11 16" id="KW-0066">ATP synthesis</keyword>
<dbReference type="GO" id="GO:0046933">
    <property type="term" value="F:proton-transporting ATP synthase activity, rotational mechanism"/>
    <property type="evidence" value="ECO:0007669"/>
    <property type="project" value="UniProtKB-UniRule"/>
</dbReference>
<evidence type="ECO:0000256" key="17">
    <source>
        <dbReference type="RuleBase" id="RU003848"/>
    </source>
</evidence>
<organism evidence="19 20">
    <name type="scientific">OM182 bacterium</name>
    <dbReference type="NCBI Taxonomy" id="2510334"/>
    <lineage>
        <taxon>Bacteria</taxon>
        <taxon>Pseudomonadati</taxon>
        <taxon>Pseudomonadota</taxon>
        <taxon>Gammaproteobacteria</taxon>
        <taxon>OMG group</taxon>
        <taxon>OM182 clade</taxon>
    </lineage>
</organism>
<protein>
    <recommendedName>
        <fullName evidence="16">ATP synthase subunit b</fullName>
    </recommendedName>
    <alternativeName>
        <fullName evidence="16">ATP synthase F(0) sector subunit b</fullName>
    </alternativeName>
    <alternativeName>
        <fullName evidence="16">ATPase subunit I</fullName>
    </alternativeName>
    <alternativeName>
        <fullName evidence="16">F-type ATPase subunit b</fullName>
        <shortName evidence="16">F-ATPase subunit b</shortName>
    </alternativeName>
</protein>
<comment type="subunit">
    <text evidence="14">F-type ATPases have 2 components, F(1) - the catalytic core - and F(0) - the membrane proton channel. F(1) has five subunits: alpha(3), beta(3), gamma(1), delta(1), epsilon(1). F(0) has four main subunits: a(1), b(2) and c(10-14). The alpha and beta chains form an alternating ring which encloses part of the gamma chain. F(1) is attached to F(0) by a central stalk formed by the gamma and epsilon chains, while a peripheral stalk is formed by the delta and b chains.</text>
</comment>
<keyword evidence="18" id="KW-0175">Coiled coil</keyword>
<dbReference type="GO" id="GO:0005886">
    <property type="term" value="C:plasma membrane"/>
    <property type="evidence" value="ECO:0007669"/>
    <property type="project" value="UniProtKB-SubCell"/>
</dbReference>
<evidence type="ECO:0000256" key="8">
    <source>
        <dbReference type="ARBA" id="ARBA00022989"/>
    </source>
</evidence>
<evidence type="ECO:0000256" key="13">
    <source>
        <dbReference type="ARBA" id="ARBA00025614"/>
    </source>
</evidence>
<evidence type="ECO:0000256" key="14">
    <source>
        <dbReference type="ARBA" id="ARBA00026054"/>
    </source>
</evidence>
<dbReference type="GO" id="GO:0045259">
    <property type="term" value="C:proton-transporting ATP synthase complex"/>
    <property type="evidence" value="ECO:0007669"/>
    <property type="project" value="UniProtKB-KW"/>
</dbReference>
<keyword evidence="6 16" id="KW-0812">Transmembrane</keyword>
<evidence type="ECO:0000256" key="3">
    <source>
        <dbReference type="ARBA" id="ARBA00022475"/>
    </source>
</evidence>
<evidence type="ECO:0000256" key="1">
    <source>
        <dbReference type="ARBA" id="ARBA00005513"/>
    </source>
</evidence>
<dbReference type="FunFam" id="1.20.5.620:FF:000001">
    <property type="entry name" value="ATP synthase subunit b"/>
    <property type="match status" value="1"/>
</dbReference>
<keyword evidence="5 16" id="KW-0138">CF(0)</keyword>
<dbReference type="InterPro" id="IPR028987">
    <property type="entry name" value="ATP_synth_B-like_membr_sf"/>
</dbReference>
<proteinExistence type="inferred from homology"/>
<dbReference type="Proteomes" id="UP000316199">
    <property type="component" value="Unassembled WGS sequence"/>
</dbReference>
<evidence type="ECO:0000256" key="7">
    <source>
        <dbReference type="ARBA" id="ARBA00022781"/>
    </source>
</evidence>
<dbReference type="HAMAP" id="MF_01398">
    <property type="entry name" value="ATP_synth_b_bprime"/>
    <property type="match status" value="1"/>
</dbReference>
<comment type="function">
    <text evidence="12 16">F(1)F(0) ATP synthase produces ATP from ADP in the presence of a proton or sodium gradient. F-type ATPases consist of two structural domains, F(1) containing the extramembraneous catalytic core and F(0) containing the membrane proton channel, linked together by a central stalk and a peripheral stalk. During catalysis, ATP synthesis in the catalytic domain of F(1) is coupled via a rotary mechanism of the central stalk subunits to proton translocation.</text>
</comment>
<dbReference type="InterPro" id="IPR002146">
    <property type="entry name" value="ATP_synth_b/b'su_bac/chlpt"/>
</dbReference>
<evidence type="ECO:0000256" key="18">
    <source>
        <dbReference type="SAM" id="Coils"/>
    </source>
</evidence>
<comment type="similarity">
    <text evidence="1 16 17">Belongs to the ATPase B chain family.</text>
</comment>
<evidence type="ECO:0000256" key="10">
    <source>
        <dbReference type="ARBA" id="ARBA00023136"/>
    </source>
</evidence>
<evidence type="ECO:0000256" key="11">
    <source>
        <dbReference type="ARBA" id="ARBA00023310"/>
    </source>
</evidence>
<keyword evidence="4" id="KW-0997">Cell inner membrane</keyword>
<reference evidence="19 20" key="1">
    <citation type="submission" date="2019-02" db="EMBL/GenBank/DDBJ databases">
        <title>Prokaryotic population dynamics and viral predation in marine succession experiment using metagenomics: the confinement effect.</title>
        <authorList>
            <person name="Haro-Moreno J.M."/>
            <person name="Rodriguez-Valera F."/>
            <person name="Lopez-Perez M."/>
        </authorList>
    </citation>
    <scope>NUCLEOTIDE SEQUENCE [LARGE SCALE GENOMIC DNA]</scope>
    <source>
        <strain evidence="19">MED-G157</strain>
    </source>
</reference>
<evidence type="ECO:0000256" key="9">
    <source>
        <dbReference type="ARBA" id="ARBA00023065"/>
    </source>
</evidence>
<evidence type="ECO:0000256" key="12">
    <source>
        <dbReference type="ARBA" id="ARBA00025198"/>
    </source>
</evidence>
<keyword evidence="9 16" id="KW-0406">Ion transport</keyword>
<dbReference type="AlphaFoldDB" id="A0A520S5G9"/>
<dbReference type="PANTHER" id="PTHR33445">
    <property type="entry name" value="ATP SYNTHASE SUBUNIT B', CHLOROPLASTIC"/>
    <property type="match status" value="1"/>
</dbReference>
<dbReference type="CDD" id="cd06503">
    <property type="entry name" value="ATP-synt_Fo_b"/>
    <property type="match status" value="1"/>
</dbReference>
<evidence type="ECO:0000256" key="2">
    <source>
        <dbReference type="ARBA" id="ARBA00022448"/>
    </source>
</evidence>
<evidence type="ECO:0000256" key="16">
    <source>
        <dbReference type="HAMAP-Rule" id="MF_01398"/>
    </source>
</evidence>
<comment type="subcellular location">
    <subcellularLocation>
        <location evidence="16">Cell membrane</location>
        <topology evidence="16">Single-pass membrane protein</topology>
    </subcellularLocation>
    <subcellularLocation>
        <location evidence="15">Endomembrane system</location>
        <topology evidence="15">Single-pass membrane protein</topology>
    </subcellularLocation>
</comment>
<dbReference type="NCBIfam" id="TIGR01144">
    <property type="entry name" value="ATP_synt_b"/>
    <property type="match status" value="1"/>
</dbReference>
<dbReference type="InterPro" id="IPR050059">
    <property type="entry name" value="ATP_synthase_B_chain"/>
</dbReference>
<evidence type="ECO:0000313" key="20">
    <source>
        <dbReference type="Proteomes" id="UP000316199"/>
    </source>
</evidence>
<evidence type="ECO:0000256" key="4">
    <source>
        <dbReference type="ARBA" id="ARBA00022519"/>
    </source>
</evidence>
<accession>A0A520S5G9</accession>
<comment type="caution">
    <text evidence="19">The sequence shown here is derived from an EMBL/GenBank/DDBJ whole genome shotgun (WGS) entry which is preliminary data.</text>
</comment>
<dbReference type="PANTHER" id="PTHR33445:SF1">
    <property type="entry name" value="ATP SYNTHASE SUBUNIT B"/>
    <property type="match status" value="1"/>
</dbReference>
<dbReference type="SUPFAM" id="SSF81573">
    <property type="entry name" value="F1F0 ATP synthase subunit B, membrane domain"/>
    <property type="match status" value="1"/>
</dbReference>
<comment type="subunit">
    <text evidence="16">F-type ATPases have 2 components, F(1) - the catalytic core - and F(0) - the membrane proton channel. F(1) has five subunits: alpha(3), beta(3), gamma(1), delta(1), epsilon(1). F(0) has three main subunits: a(1), b(2) and c(10-14). The alpha and beta chains form an alternating ring which encloses part of the gamma chain. F(1) is attached to F(0) by a central stalk formed by the gamma and epsilon chains, while a peripheral stalk is formed by the delta and b chains.</text>
</comment>